<gene>
    <name evidence="5" type="primary">jg24324</name>
    <name evidence="5" type="ORF">PAEG_LOCUS23644</name>
</gene>
<accession>A0A8S4SAT2</accession>
<evidence type="ECO:0000259" key="4">
    <source>
        <dbReference type="PROSITE" id="PS00623"/>
    </source>
</evidence>
<evidence type="ECO:0000256" key="2">
    <source>
        <dbReference type="RuleBase" id="RU003968"/>
    </source>
</evidence>
<dbReference type="InterPro" id="IPR012132">
    <property type="entry name" value="GMC_OxRdtase"/>
</dbReference>
<dbReference type="Gene3D" id="3.30.560.10">
    <property type="entry name" value="Glucose Oxidase, domain 3"/>
    <property type="match status" value="1"/>
</dbReference>
<evidence type="ECO:0000313" key="6">
    <source>
        <dbReference type="Proteomes" id="UP000838756"/>
    </source>
</evidence>
<name>A0A8S4SAT2_9NEOP</name>
<dbReference type="OrthoDB" id="269227at2759"/>
<dbReference type="AlphaFoldDB" id="A0A8S4SAT2"/>
<proteinExistence type="inferred from homology"/>
<dbReference type="PROSITE" id="PS00623">
    <property type="entry name" value="GMC_OXRED_1"/>
    <property type="match status" value="1"/>
</dbReference>
<dbReference type="SUPFAM" id="SSF51905">
    <property type="entry name" value="FAD/NAD(P)-binding domain"/>
    <property type="match status" value="1"/>
</dbReference>
<comment type="similarity">
    <text evidence="1 2">Belongs to the GMC oxidoreductase family.</text>
</comment>
<feature type="domain" description="Glucose-methanol-choline oxidoreductase N-terminal" evidence="4">
    <location>
        <begin position="173"/>
        <end position="196"/>
    </location>
</feature>
<dbReference type="GO" id="GO:0050660">
    <property type="term" value="F:flavin adenine dinucleotide binding"/>
    <property type="evidence" value="ECO:0007669"/>
    <property type="project" value="InterPro"/>
</dbReference>
<dbReference type="GO" id="GO:0016614">
    <property type="term" value="F:oxidoreductase activity, acting on CH-OH group of donors"/>
    <property type="evidence" value="ECO:0007669"/>
    <property type="project" value="InterPro"/>
</dbReference>
<feature type="signal peptide" evidence="3">
    <location>
        <begin position="1"/>
        <end position="19"/>
    </location>
</feature>
<feature type="chain" id="PRO_5035759086" evidence="3">
    <location>
        <begin position="20"/>
        <end position="246"/>
    </location>
</feature>
<dbReference type="InterPro" id="IPR036188">
    <property type="entry name" value="FAD/NAD-bd_sf"/>
</dbReference>
<dbReference type="PANTHER" id="PTHR11552:SF208">
    <property type="entry name" value="RE36204P-RELATED"/>
    <property type="match status" value="1"/>
</dbReference>
<dbReference type="Pfam" id="PF00732">
    <property type="entry name" value="GMC_oxred_N"/>
    <property type="match status" value="1"/>
</dbReference>
<keyword evidence="2" id="KW-0285">Flavoprotein</keyword>
<reference evidence="5" key="1">
    <citation type="submission" date="2022-03" db="EMBL/GenBank/DDBJ databases">
        <authorList>
            <person name="Lindestad O."/>
        </authorList>
    </citation>
    <scope>NUCLEOTIDE SEQUENCE</scope>
</reference>
<comment type="caution">
    <text evidence="5">The sequence shown here is derived from an EMBL/GenBank/DDBJ whole genome shotgun (WGS) entry which is preliminary data.</text>
</comment>
<keyword evidence="6" id="KW-1185">Reference proteome</keyword>
<evidence type="ECO:0000256" key="1">
    <source>
        <dbReference type="ARBA" id="ARBA00010790"/>
    </source>
</evidence>
<keyword evidence="2" id="KW-0274">FAD</keyword>
<evidence type="ECO:0000313" key="5">
    <source>
        <dbReference type="EMBL" id="CAH2259750.1"/>
    </source>
</evidence>
<sequence>MKIFYFLIICFVSFDDSRTDEEATVEDDNDLYYMGTSARSKRFFWNDFRSPGIENFMQVIGNPYNTQSSTGDILSFIRDSYPLPKGLREPYSEYDFVIIGAGSAGSALASRLSKNRNVTVLLLETGKPEMIVTDVPALAPVFQATDYVWHYYMEPQRGVCMGMNNQRCFWPRGRAVGGTSVINYMIYTRGRPKDWDRIEADGNYGWAYNDILKYFIALEKSDLKGYEKEHHRGRDGDLPVEFVSMK</sequence>
<organism evidence="5 6">
    <name type="scientific">Pararge aegeria aegeria</name>
    <dbReference type="NCBI Taxonomy" id="348720"/>
    <lineage>
        <taxon>Eukaryota</taxon>
        <taxon>Metazoa</taxon>
        <taxon>Ecdysozoa</taxon>
        <taxon>Arthropoda</taxon>
        <taxon>Hexapoda</taxon>
        <taxon>Insecta</taxon>
        <taxon>Pterygota</taxon>
        <taxon>Neoptera</taxon>
        <taxon>Endopterygota</taxon>
        <taxon>Lepidoptera</taxon>
        <taxon>Glossata</taxon>
        <taxon>Ditrysia</taxon>
        <taxon>Papilionoidea</taxon>
        <taxon>Nymphalidae</taxon>
        <taxon>Satyrinae</taxon>
        <taxon>Satyrini</taxon>
        <taxon>Parargina</taxon>
        <taxon>Pararge</taxon>
    </lineage>
</organism>
<dbReference type="Proteomes" id="UP000838756">
    <property type="component" value="Unassembled WGS sequence"/>
</dbReference>
<dbReference type="PANTHER" id="PTHR11552">
    <property type="entry name" value="GLUCOSE-METHANOL-CHOLINE GMC OXIDOREDUCTASE"/>
    <property type="match status" value="1"/>
</dbReference>
<evidence type="ECO:0000256" key="3">
    <source>
        <dbReference type="SAM" id="SignalP"/>
    </source>
</evidence>
<dbReference type="Gene3D" id="3.50.50.60">
    <property type="entry name" value="FAD/NAD(P)-binding domain"/>
    <property type="match status" value="1"/>
</dbReference>
<dbReference type="InterPro" id="IPR000172">
    <property type="entry name" value="GMC_OxRdtase_N"/>
</dbReference>
<dbReference type="EMBL" id="CAKXAJ010026153">
    <property type="protein sequence ID" value="CAH2259750.1"/>
    <property type="molecule type" value="Genomic_DNA"/>
</dbReference>
<keyword evidence="3" id="KW-0732">Signal</keyword>
<protein>
    <submittedName>
        <fullName evidence="5">Jg24324 protein</fullName>
    </submittedName>
</protein>